<dbReference type="RefSeq" id="WP_209525043.1">
    <property type="nucleotide sequence ID" value="NZ_JAEEGA010000002.1"/>
</dbReference>
<comment type="caution">
    <text evidence="1">The sequence shown here is derived from an EMBL/GenBank/DDBJ whole genome shotgun (WGS) entry which is preliminary data.</text>
</comment>
<accession>A0A940P8P9</accession>
<reference evidence="1" key="1">
    <citation type="submission" date="2020-12" db="EMBL/GenBank/DDBJ databases">
        <title>Vagococcus allomyrinae sp. nov. and Enterococcus lavae sp. nov., isolated from the larvae of Allomyrina dichotoma.</title>
        <authorList>
            <person name="Lee S.D."/>
        </authorList>
    </citation>
    <scope>NUCLEOTIDE SEQUENCE</scope>
    <source>
        <strain evidence="1">BWB3-3</strain>
    </source>
</reference>
<evidence type="ECO:0000313" key="1">
    <source>
        <dbReference type="EMBL" id="MBP1040150.1"/>
    </source>
</evidence>
<name>A0A940P8P9_9ENTE</name>
<protein>
    <submittedName>
        <fullName evidence="1">Uncharacterized protein</fullName>
    </submittedName>
</protein>
<organism evidence="1 2">
    <name type="scientific">Vagococcus allomyrinae</name>
    <dbReference type="NCBI Taxonomy" id="2794353"/>
    <lineage>
        <taxon>Bacteria</taxon>
        <taxon>Bacillati</taxon>
        <taxon>Bacillota</taxon>
        <taxon>Bacilli</taxon>
        <taxon>Lactobacillales</taxon>
        <taxon>Enterococcaceae</taxon>
        <taxon>Vagococcus</taxon>
    </lineage>
</organism>
<dbReference type="EMBL" id="JAEEGA010000002">
    <property type="protein sequence ID" value="MBP1040150.1"/>
    <property type="molecule type" value="Genomic_DNA"/>
</dbReference>
<gene>
    <name evidence="1" type="ORF">I6N95_03905</name>
</gene>
<dbReference type="Proteomes" id="UP000674938">
    <property type="component" value="Unassembled WGS sequence"/>
</dbReference>
<proteinExistence type="predicted"/>
<sequence>MIEINILLNQTDKDDQPMITSLAQRIKLPLIPRIDELIVFKNNVYLVVGIMNVIEGEDVIVNLTVIKK</sequence>
<dbReference type="AlphaFoldDB" id="A0A940P8P9"/>
<evidence type="ECO:0000313" key="2">
    <source>
        <dbReference type="Proteomes" id="UP000674938"/>
    </source>
</evidence>
<keyword evidence="2" id="KW-1185">Reference proteome</keyword>